<feature type="transmembrane region" description="Helical" evidence="1">
    <location>
        <begin position="913"/>
        <end position="934"/>
    </location>
</feature>
<comment type="caution">
    <text evidence="2">The sequence shown here is derived from an EMBL/GenBank/DDBJ whole genome shotgun (WGS) entry which is preliminary data.</text>
</comment>
<feature type="transmembrane region" description="Helical" evidence="1">
    <location>
        <begin position="963"/>
        <end position="985"/>
    </location>
</feature>
<keyword evidence="1" id="KW-0812">Transmembrane</keyword>
<dbReference type="Gene3D" id="3.30.2090.10">
    <property type="entry name" value="Multidrug efflux transporter AcrB TolC docking domain, DN and DC subdomains"/>
    <property type="match status" value="2"/>
</dbReference>
<keyword evidence="3" id="KW-1185">Reference proteome</keyword>
<dbReference type="EMBL" id="JBEWTB010000002">
    <property type="protein sequence ID" value="MET4759143.1"/>
    <property type="molecule type" value="Genomic_DNA"/>
</dbReference>
<feature type="transmembrane region" description="Helical" evidence="1">
    <location>
        <begin position="887"/>
        <end position="907"/>
    </location>
</feature>
<dbReference type="Gene3D" id="3.30.70.1440">
    <property type="entry name" value="Multidrug efflux transporter AcrB pore domain"/>
    <property type="match status" value="1"/>
</dbReference>
<evidence type="ECO:0000256" key="1">
    <source>
        <dbReference type="SAM" id="Phobius"/>
    </source>
</evidence>
<sequence length="1032" mass="113328">MMSLTRVAIENNRTTLVLLLVLVLSGLQAYQNLPRAYDPGFVIRVAKVVTQFPGASPERVETLITDKIEKAVREIPELDYVRSSSRTGTSIVTVNIQERYTDMRPIWGSLRRKMEDIVSEMPEGAIGPIVNDEFGEVFGVMVTLTGVDFSYSELKTIADEVRDEFLRLPEVAKVEIYGAQEERIFIRYDNDHLGQLGLSPGFLAQQLSSRNIVVPGGAVNLHHERIELEPTGNFESVNDIRQTVIPLPVSDRALYLEDVATVERGYVDPVRSLVKASGVPALALGIAMGEGGNNIKLGHQVKTAMAQLRQTYPVGIDFELMHFSPGEVEHKVNDFVSNLIQAVLVVSAVMLLSLGPRTGLIVATLIPASMIAAILVMSLVGIGLDQISLAALIIALGMLVDNGIVMAENTMVQMQAGKQPVQAAVDSAGELKIPLLTSSLTTAAAFLPIYLAESAVGEFTASLFLVVTITLLCSWVLSLSLIPLLCVMFLEVKPQQADYTKGIYDYYRRLLEKLLAHRLLTLSAVILVFTVVINAFQYVPKIFFPASDRLYFKTELQLPPGTRIDRTLAVVNELDRYIADELAVSGERHEGVTSWVSHIGSGGSRFVLQHSPEPARSNYALMILNTSSDWVIDEMMQKLDAFGFEQFPDLQVNSRRVESGVSIKNPVEVRLYGRETDQLFRLVRQVKEQMSEIPGLKAIGDDWGPRIKKLQVVINQPRALRAGVTSQDVAMSLQTGLSGLELTQFRDGNEVIPVILRSTEGDSQDIGKLESLSVFVQSTGKTVPLKQVADIKMVWQPGEILRRDGLKTVSVFARLDGSMTAAEAFAELMPWLQQQQKIWPAGYRFELGGEAESSGKANAAIAAKMPLAAFVILILLVAQFNSVRKPIIILMTIPLGMIGVISGLLVARSFFSFMTLLGVISLAGIVINNAIVLLERIKFEQEQNRLPMQEAIVVASQRRLRPILLTTATTVLGMVPLYLGGGLMWEPMAVAIIAGLLFSTLLTLGVVPVLYSLLFSKPEWPIKLPPETTSSQ</sequence>
<feature type="transmembrane region" description="Helical" evidence="1">
    <location>
        <begin position="361"/>
        <end position="384"/>
    </location>
</feature>
<reference evidence="2 3" key="1">
    <citation type="submission" date="2024-06" db="EMBL/GenBank/DDBJ databases">
        <title>Genomic Encyclopedia of Type Strains, Phase V (KMG-V): Genome sequencing to study the core and pangenomes of soil and plant-associated prokaryotes.</title>
        <authorList>
            <person name="Whitman W."/>
        </authorList>
    </citation>
    <scope>NUCLEOTIDE SEQUENCE [LARGE SCALE GENOMIC DNA]</scope>
    <source>
        <strain evidence="2 3">NE40</strain>
    </source>
</reference>
<dbReference type="Gene3D" id="3.30.70.1430">
    <property type="entry name" value="Multidrug efflux transporter AcrB pore domain"/>
    <property type="match status" value="2"/>
</dbReference>
<feature type="transmembrane region" description="Helical" evidence="1">
    <location>
        <begin position="463"/>
        <end position="490"/>
    </location>
</feature>
<feature type="transmembrane region" description="Helical" evidence="1">
    <location>
        <begin position="861"/>
        <end position="880"/>
    </location>
</feature>
<dbReference type="PANTHER" id="PTHR32063">
    <property type="match status" value="1"/>
</dbReference>
<evidence type="ECO:0000313" key="3">
    <source>
        <dbReference type="Proteomes" id="UP001549366"/>
    </source>
</evidence>
<proteinExistence type="predicted"/>
<accession>A0ABV2SN01</accession>
<dbReference type="Gene3D" id="1.20.1640.10">
    <property type="entry name" value="Multidrug efflux transporter AcrB transmembrane domain"/>
    <property type="match status" value="2"/>
</dbReference>
<dbReference type="SUPFAM" id="SSF82714">
    <property type="entry name" value="Multidrug efflux transporter AcrB TolC docking domain, DN and DC subdomains"/>
    <property type="match status" value="2"/>
</dbReference>
<dbReference type="PRINTS" id="PR00702">
    <property type="entry name" value="ACRIFLAVINRP"/>
</dbReference>
<organism evidence="2 3">
    <name type="scientific">Endozoicomonas lisbonensis</name>
    <dbReference type="NCBI Taxonomy" id="3120522"/>
    <lineage>
        <taxon>Bacteria</taxon>
        <taxon>Pseudomonadati</taxon>
        <taxon>Pseudomonadota</taxon>
        <taxon>Gammaproteobacteria</taxon>
        <taxon>Oceanospirillales</taxon>
        <taxon>Endozoicomonadaceae</taxon>
        <taxon>Endozoicomonas</taxon>
    </lineage>
</organism>
<dbReference type="InterPro" id="IPR027463">
    <property type="entry name" value="AcrB_DN_DC_subdom"/>
</dbReference>
<keyword evidence="1" id="KW-1133">Transmembrane helix</keyword>
<dbReference type="RefSeq" id="WP_354016496.1">
    <property type="nucleotide sequence ID" value="NZ_JBEWTB010000002.1"/>
</dbReference>
<feature type="transmembrane region" description="Helical" evidence="1">
    <location>
        <begin position="991"/>
        <end position="1014"/>
    </location>
</feature>
<dbReference type="Pfam" id="PF00873">
    <property type="entry name" value="ACR_tran"/>
    <property type="match status" value="1"/>
</dbReference>
<gene>
    <name evidence="2" type="ORF">V5J35_004335</name>
</gene>
<dbReference type="InterPro" id="IPR001036">
    <property type="entry name" value="Acrflvin-R"/>
</dbReference>
<feature type="transmembrane region" description="Helical" evidence="1">
    <location>
        <begin position="519"/>
        <end position="539"/>
    </location>
</feature>
<feature type="transmembrane region" description="Helical" evidence="1">
    <location>
        <begin position="390"/>
        <end position="412"/>
    </location>
</feature>
<keyword evidence="1" id="KW-0472">Membrane</keyword>
<evidence type="ECO:0000313" key="2">
    <source>
        <dbReference type="EMBL" id="MET4759143.1"/>
    </source>
</evidence>
<dbReference type="SUPFAM" id="SSF82693">
    <property type="entry name" value="Multidrug efflux transporter AcrB pore domain, PN1, PN2, PC1 and PC2 subdomains"/>
    <property type="match status" value="2"/>
</dbReference>
<dbReference type="SUPFAM" id="SSF82866">
    <property type="entry name" value="Multidrug efflux transporter AcrB transmembrane domain"/>
    <property type="match status" value="2"/>
</dbReference>
<protein>
    <submittedName>
        <fullName evidence="2">Multidrug efflux pump</fullName>
    </submittedName>
</protein>
<dbReference type="Proteomes" id="UP001549366">
    <property type="component" value="Unassembled WGS sequence"/>
</dbReference>
<name>A0ABV2SN01_9GAMM</name>
<dbReference type="Gene3D" id="3.30.70.1320">
    <property type="entry name" value="Multidrug efflux transporter AcrB pore domain like"/>
    <property type="match status" value="1"/>
</dbReference>
<dbReference type="PANTHER" id="PTHR32063:SF18">
    <property type="entry name" value="CATION EFFLUX SYSTEM PROTEIN"/>
    <property type="match status" value="1"/>
</dbReference>